<name>A0A0F6YQP2_9CAUD</name>
<keyword evidence="2" id="KW-1185">Reference proteome</keyword>
<sequence length="144" mass="16354">MPTDPITGTRDIDWLRSVTNTRVTRRAIQGDETIVTHTAYFGIRPETVPDVGDPYTRTGETFRPEFSTVNWTNGELTNVKVSGPLRRKNGEVSEKVTRHREFERRWTREAGYVVFDRDELPAAVADALKAYELNVDVATSGARR</sequence>
<reference evidence="1 2" key="1">
    <citation type="journal article" date="2015" name="Genome Announc.">
        <title>Genome Sequences of Mycobacteriophages AlanGrant, Baee, Corofin, OrangeOswald, and Vincenzo, New Members of Cluster B.</title>
        <authorList>
            <person name="Pope W.H."/>
            <person name="Carbonara M.E."/>
            <person name="Cioffi H.M."/>
            <person name="Cruz T."/>
            <person name="Dang B.Q."/>
            <person name="Doyle A.N."/>
            <person name="Fan O.H."/>
            <person name="Gallagher M."/>
            <person name="Gentile G.M."/>
            <person name="German B.A."/>
            <person name="Farrell M.E."/>
            <person name="Gerwig M."/>
            <person name="Hunter K.L."/>
            <person name="Lefever V.E."/>
            <person name="Marfisi N.A."/>
            <person name="McDonnell J.E."/>
            <person name="Monga J.K."/>
            <person name="Quiroz K.G."/>
            <person name="Pong A.C."/>
            <person name="Rimple P.A."/>
            <person name="Situ M."/>
            <person name="Sohnen P.C."/>
            <person name="Stockinger A.N."/>
            <person name="Thompson P.K."/>
            <person name="Torchio N.M."/>
            <person name="Toner C.L."/>
            <person name="Ulbrich M.C."/>
            <person name="Vohra N.I."/>
            <person name="Zakir A."/>
            <person name="Adkins N.L."/>
            <person name="Brown B.R."/>
            <person name="Churilla B.M."/>
            <person name="Kramer Z.J."/>
            <person name="Lapin J.S."/>
            <person name="Montgomery M.T."/>
            <person name="Prout A.K."/>
            <person name="Grubb S.R."/>
            <person name="Warner M.H."/>
            <person name="Bowman C.A."/>
            <person name="Russell D.A."/>
            <person name="Hatfull G.F."/>
        </authorList>
    </citation>
    <scope>NUCLEOTIDE SEQUENCE [LARGE SCALE GENOMIC DNA]</scope>
</reference>
<protein>
    <submittedName>
        <fullName evidence="1">Uncharacterized protein</fullName>
    </submittedName>
</protein>
<dbReference type="GeneID" id="26586419"/>
<evidence type="ECO:0000313" key="1">
    <source>
        <dbReference type="EMBL" id="AKF14630.1"/>
    </source>
</evidence>
<gene>
    <name evidence="1" type="primary">61</name>
    <name evidence="1" type="ORF">SEA_BAEE_61</name>
</gene>
<dbReference type="KEGG" id="vg:26586419"/>
<dbReference type="Proteomes" id="UP000204054">
    <property type="component" value="Segment"/>
</dbReference>
<dbReference type="OrthoDB" id="17208at10239"/>
<evidence type="ECO:0000313" key="2">
    <source>
        <dbReference type="Proteomes" id="UP000204054"/>
    </source>
</evidence>
<dbReference type="RefSeq" id="YP_009193516.1">
    <property type="nucleotide sequence ID" value="NC_028742.1"/>
</dbReference>
<proteinExistence type="predicted"/>
<organism evidence="1 2">
    <name type="scientific">Mycobacterium phage Baee</name>
    <dbReference type="NCBI Taxonomy" id="1647306"/>
    <lineage>
        <taxon>Viruses</taxon>
        <taxon>Duplodnaviria</taxon>
        <taxon>Heunggongvirae</taxon>
        <taxon>Uroviricota</taxon>
        <taxon>Caudoviricetes</taxon>
        <taxon>Bclasvirinae</taxon>
        <taxon>Acadianvirus</taxon>
        <taxon>Acadianvirus baee</taxon>
    </lineage>
</organism>
<accession>A0A0F6YQP2</accession>
<dbReference type="EMBL" id="KR080199">
    <property type="protein sequence ID" value="AKF14630.1"/>
    <property type="molecule type" value="Genomic_DNA"/>
</dbReference>